<dbReference type="RefSeq" id="WP_135150260.1">
    <property type="nucleotide sequence ID" value="NZ_SOMN01000001.1"/>
</dbReference>
<proteinExistence type="predicted"/>
<gene>
    <name evidence="2" type="ORF">E2980_01035</name>
</gene>
<dbReference type="OrthoDB" id="2380880at2"/>
<keyword evidence="1" id="KW-0472">Membrane</keyword>
<comment type="caution">
    <text evidence="2">The sequence shown here is derived from an EMBL/GenBank/DDBJ whole genome shotgun (WGS) entry which is preliminary data.</text>
</comment>
<dbReference type="AlphaFoldDB" id="A0A4Y8M793"/>
<evidence type="ECO:0000256" key="1">
    <source>
        <dbReference type="SAM" id="Phobius"/>
    </source>
</evidence>
<feature type="transmembrane region" description="Helical" evidence="1">
    <location>
        <begin position="249"/>
        <end position="268"/>
    </location>
</feature>
<keyword evidence="1" id="KW-1133">Transmembrane helix</keyword>
<feature type="transmembrane region" description="Helical" evidence="1">
    <location>
        <begin position="87"/>
        <end position="104"/>
    </location>
</feature>
<feature type="transmembrane region" description="Helical" evidence="1">
    <location>
        <begin position="170"/>
        <end position="188"/>
    </location>
</feature>
<feature type="transmembrane region" description="Helical" evidence="1">
    <location>
        <begin position="146"/>
        <end position="163"/>
    </location>
</feature>
<evidence type="ECO:0008006" key="4">
    <source>
        <dbReference type="Google" id="ProtNLM"/>
    </source>
</evidence>
<dbReference type="EMBL" id="SOMN01000001">
    <property type="protein sequence ID" value="TFE31692.1"/>
    <property type="molecule type" value="Genomic_DNA"/>
</dbReference>
<keyword evidence="1" id="KW-0812">Transmembrane</keyword>
<keyword evidence="3" id="KW-1185">Reference proteome</keyword>
<reference evidence="2 3" key="1">
    <citation type="submission" date="2019-03" db="EMBL/GenBank/DDBJ databases">
        <title>Cohnella endophytica sp. nov., a novel endophytic bacterium isolated from bark of Sonneratia apetala.</title>
        <authorList>
            <person name="Tuo L."/>
        </authorList>
    </citation>
    <scope>NUCLEOTIDE SEQUENCE [LARGE SCALE GENOMIC DNA]</scope>
    <source>
        <strain evidence="2 3">CCTCC AB 208254</strain>
    </source>
</reference>
<evidence type="ECO:0000313" key="3">
    <source>
        <dbReference type="Proteomes" id="UP000297900"/>
    </source>
</evidence>
<feature type="transmembrane region" description="Helical" evidence="1">
    <location>
        <begin position="194"/>
        <end position="214"/>
    </location>
</feature>
<feature type="transmembrane region" description="Helical" evidence="1">
    <location>
        <begin position="63"/>
        <end position="81"/>
    </location>
</feature>
<evidence type="ECO:0000313" key="2">
    <source>
        <dbReference type="EMBL" id="TFE31692.1"/>
    </source>
</evidence>
<feature type="transmembrane region" description="Helical" evidence="1">
    <location>
        <begin position="221"/>
        <end position="243"/>
    </location>
</feature>
<sequence>MASMDEEKRNLIVKEIGAWRRNKLLPEQYCDFLQNIYLEDLNDRPKGLLGNAVKKVGQASGKMWFLAFGIFSLICLVVLHFSAFPVSMQIGLCGVITAAFIGIGGKMRVENPLRGMSIIGTGMAFMAGVGFGILQLNGWAGNSGTMWLLGLCAAVWISLGIYLRSALIHGFGWLAVVALYALLLSEYAPTPSLLGVQVYWIPASLLFLWLSWFLHVRHKSAGAVLFSTGLILWFMPEVYSALYAIHKEWIQAEILLKIVIAGVGMFRLRKQWMEWVA</sequence>
<protein>
    <recommendedName>
        <fullName evidence="4">DUF2157 domain-containing protein</fullName>
    </recommendedName>
</protein>
<feature type="transmembrane region" description="Helical" evidence="1">
    <location>
        <begin position="116"/>
        <end position="134"/>
    </location>
</feature>
<dbReference type="Proteomes" id="UP000297900">
    <property type="component" value="Unassembled WGS sequence"/>
</dbReference>
<name>A0A4Y8M793_9BACL</name>
<organism evidence="2 3">
    <name type="scientific">Cohnella luojiensis</name>
    <dbReference type="NCBI Taxonomy" id="652876"/>
    <lineage>
        <taxon>Bacteria</taxon>
        <taxon>Bacillati</taxon>
        <taxon>Bacillota</taxon>
        <taxon>Bacilli</taxon>
        <taxon>Bacillales</taxon>
        <taxon>Paenibacillaceae</taxon>
        <taxon>Cohnella</taxon>
    </lineage>
</organism>
<accession>A0A4Y8M793</accession>